<evidence type="ECO:0000256" key="5">
    <source>
        <dbReference type="ARBA" id="ARBA00022898"/>
    </source>
</evidence>
<dbReference type="GO" id="GO:0030170">
    <property type="term" value="F:pyridoxal phosphate binding"/>
    <property type="evidence" value="ECO:0007669"/>
    <property type="project" value="InterPro"/>
</dbReference>
<keyword evidence="8" id="KW-1185">Reference proteome</keyword>
<dbReference type="Gene3D" id="3.40.640.10">
    <property type="entry name" value="Type I PLP-dependent aspartate aminotransferase-like (Major domain)"/>
    <property type="match status" value="1"/>
</dbReference>
<dbReference type="InterPro" id="IPR051326">
    <property type="entry name" value="Kynurenine-oxoglutarate_AT"/>
</dbReference>
<gene>
    <name evidence="7" type="ORF">F8O04_13595</name>
</gene>
<evidence type="ECO:0000313" key="8">
    <source>
        <dbReference type="Proteomes" id="UP000431744"/>
    </source>
</evidence>
<dbReference type="PANTHER" id="PTHR43807:SF20">
    <property type="entry name" value="FI04487P"/>
    <property type="match status" value="1"/>
</dbReference>
<keyword evidence="5" id="KW-0663">Pyridoxal phosphate</keyword>
<dbReference type="InterPro" id="IPR015424">
    <property type="entry name" value="PyrdxlP-dep_Trfase"/>
</dbReference>
<dbReference type="Pfam" id="PF00155">
    <property type="entry name" value="Aminotran_1_2"/>
    <property type="match status" value="1"/>
</dbReference>
<dbReference type="InterPro" id="IPR004839">
    <property type="entry name" value="Aminotransferase_I/II_large"/>
</dbReference>
<organism evidence="7 8">
    <name type="scientific">Pseudoclavibacter endophyticus</name>
    <dbReference type="NCBI Taxonomy" id="1778590"/>
    <lineage>
        <taxon>Bacteria</taxon>
        <taxon>Bacillati</taxon>
        <taxon>Actinomycetota</taxon>
        <taxon>Actinomycetes</taxon>
        <taxon>Micrococcales</taxon>
        <taxon>Microbacteriaceae</taxon>
        <taxon>Pseudoclavibacter</taxon>
    </lineage>
</organism>
<feature type="domain" description="Aminotransferase class I/classII large" evidence="6">
    <location>
        <begin position="41"/>
        <end position="411"/>
    </location>
</feature>
<dbReference type="CDD" id="cd00609">
    <property type="entry name" value="AAT_like"/>
    <property type="match status" value="1"/>
</dbReference>
<dbReference type="PANTHER" id="PTHR43807">
    <property type="entry name" value="FI04487P"/>
    <property type="match status" value="1"/>
</dbReference>
<comment type="similarity">
    <text evidence="2">Belongs to the class-I pyridoxal-phosphate-dependent aminotransferase family.</text>
</comment>
<dbReference type="InterPro" id="IPR015422">
    <property type="entry name" value="PyrdxlP-dep_Trfase_small"/>
</dbReference>
<reference evidence="7 8" key="1">
    <citation type="submission" date="2019-09" db="EMBL/GenBank/DDBJ databases">
        <title>Phylogeny of genus Pseudoclavibacter and closely related genus.</title>
        <authorList>
            <person name="Li Y."/>
        </authorList>
    </citation>
    <scope>NUCLEOTIDE SEQUENCE [LARGE SCALE GENOMIC DNA]</scope>
    <source>
        <strain evidence="7 8">EGI 60007</strain>
    </source>
</reference>
<dbReference type="OrthoDB" id="9763453at2"/>
<dbReference type="GO" id="GO:0005737">
    <property type="term" value="C:cytoplasm"/>
    <property type="evidence" value="ECO:0007669"/>
    <property type="project" value="TreeGrafter"/>
</dbReference>
<keyword evidence="4 7" id="KW-0808">Transferase</keyword>
<dbReference type="FunFam" id="3.40.640.10:FF:000024">
    <property type="entry name" value="Kynurenine--oxoglutarate transaminase 3"/>
    <property type="match status" value="1"/>
</dbReference>
<name>A0A6H9WGP3_9MICO</name>
<sequence>MHITGPWRRSAHAAGLLRADGRPAQTIFAEMTELATSTGAVNLGQGVPEDGAPPEVLEAARAAIADGRNQYAPGIGVPALRRAVAEHQRRWYGLDVDPDREVVVTAGATEAIAAVLLALVEPGDEIVAIEPYYDEYAALAGLTDAKLVTVPLRRATVATLPPASGADPAPPRFTIDPDELASAVTDRTRLIIVNTPHNPTGALLPRETLAHIVRVAERHNALIVTDEVYEHLAYGGTHTPIAAIPGARDRTITISSAGKTFSATGWKVGWLTAPPSLAQSVLMVKQYLTYSNGTPFQHAVAVGLGLPDAVFEGRRQDLGRRAAKLADALARLGLDVARPAAGYFVCADAAPLGARDGADFARTLASEAGVVSIPVASFCRDGSEAGRTFGTWLRFAACKHDATLDEAIARLEAR</sequence>
<accession>A0A6H9WGP3</accession>
<dbReference type="Proteomes" id="UP000431744">
    <property type="component" value="Unassembled WGS sequence"/>
</dbReference>
<dbReference type="EMBL" id="WBJY01000004">
    <property type="protein sequence ID" value="KAB1646771.1"/>
    <property type="molecule type" value="Genomic_DNA"/>
</dbReference>
<evidence type="ECO:0000256" key="1">
    <source>
        <dbReference type="ARBA" id="ARBA00001933"/>
    </source>
</evidence>
<comment type="cofactor">
    <cofactor evidence="1">
        <name>pyridoxal 5'-phosphate</name>
        <dbReference type="ChEBI" id="CHEBI:597326"/>
    </cofactor>
</comment>
<dbReference type="RefSeq" id="WP_158029937.1">
    <property type="nucleotide sequence ID" value="NZ_BMHG01000002.1"/>
</dbReference>
<dbReference type="InterPro" id="IPR015421">
    <property type="entry name" value="PyrdxlP-dep_Trfase_major"/>
</dbReference>
<evidence type="ECO:0000259" key="6">
    <source>
        <dbReference type="Pfam" id="PF00155"/>
    </source>
</evidence>
<protein>
    <submittedName>
        <fullName evidence="7">Aminotransferase class I/II-fold pyridoxal phosphate-dependent enzyme</fullName>
    </submittedName>
</protein>
<keyword evidence="3 7" id="KW-0032">Aminotransferase</keyword>
<evidence type="ECO:0000256" key="2">
    <source>
        <dbReference type="ARBA" id="ARBA00007441"/>
    </source>
</evidence>
<dbReference type="AlphaFoldDB" id="A0A6H9WGP3"/>
<evidence type="ECO:0000256" key="3">
    <source>
        <dbReference type="ARBA" id="ARBA00022576"/>
    </source>
</evidence>
<dbReference type="Gene3D" id="3.90.1150.10">
    <property type="entry name" value="Aspartate Aminotransferase, domain 1"/>
    <property type="match status" value="1"/>
</dbReference>
<evidence type="ECO:0000313" key="7">
    <source>
        <dbReference type="EMBL" id="KAB1646771.1"/>
    </source>
</evidence>
<proteinExistence type="inferred from homology"/>
<comment type="caution">
    <text evidence="7">The sequence shown here is derived from an EMBL/GenBank/DDBJ whole genome shotgun (WGS) entry which is preliminary data.</text>
</comment>
<dbReference type="SUPFAM" id="SSF53383">
    <property type="entry name" value="PLP-dependent transferases"/>
    <property type="match status" value="1"/>
</dbReference>
<evidence type="ECO:0000256" key="4">
    <source>
        <dbReference type="ARBA" id="ARBA00022679"/>
    </source>
</evidence>
<dbReference type="GO" id="GO:0016212">
    <property type="term" value="F:kynurenine-oxoglutarate transaminase activity"/>
    <property type="evidence" value="ECO:0007669"/>
    <property type="project" value="TreeGrafter"/>
</dbReference>